<evidence type="ECO:0000256" key="6">
    <source>
        <dbReference type="ARBA" id="ARBA00038076"/>
    </source>
</evidence>
<dbReference type="Pfam" id="PF02687">
    <property type="entry name" value="FtsX"/>
    <property type="match status" value="1"/>
</dbReference>
<dbReference type="InterPro" id="IPR003838">
    <property type="entry name" value="ABC3_permease_C"/>
</dbReference>
<evidence type="ECO:0000256" key="1">
    <source>
        <dbReference type="ARBA" id="ARBA00004651"/>
    </source>
</evidence>
<keyword evidence="2" id="KW-1003">Cell membrane</keyword>
<feature type="transmembrane region" description="Helical" evidence="7">
    <location>
        <begin position="293"/>
        <end position="313"/>
    </location>
</feature>
<keyword evidence="5 7" id="KW-0472">Membrane</keyword>
<comment type="subcellular location">
    <subcellularLocation>
        <location evidence="1">Cell membrane</location>
        <topology evidence="1">Multi-pass membrane protein</topology>
    </subcellularLocation>
</comment>
<keyword evidence="3 7" id="KW-0812">Transmembrane</keyword>
<evidence type="ECO:0000256" key="5">
    <source>
        <dbReference type="ARBA" id="ARBA00023136"/>
    </source>
</evidence>
<protein>
    <submittedName>
        <fullName evidence="9">FtsX-like permease family protein</fullName>
    </submittedName>
</protein>
<dbReference type="PANTHER" id="PTHR30572:SF4">
    <property type="entry name" value="ABC TRANSPORTER PERMEASE YTRF"/>
    <property type="match status" value="1"/>
</dbReference>
<feature type="transmembrane region" description="Helical" evidence="7">
    <location>
        <begin position="379"/>
        <end position="400"/>
    </location>
</feature>
<keyword evidence="4 7" id="KW-1133">Transmembrane helix</keyword>
<dbReference type="GO" id="GO:0005886">
    <property type="term" value="C:plasma membrane"/>
    <property type="evidence" value="ECO:0007669"/>
    <property type="project" value="UniProtKB-SubCell"/>
</dbReference>
<evidence type="ECO:0000256" key="4">
    <source>
        <dbReference type="ARBA" id="ARBA00022989"/>
    </source>
</evidence>
<evidence type="ECO:0000256" key="2">
    <source>
        <dbReference type="ARBA" id="ARBA00022475"/>
    </source>
</evidence>
<feature type="transmembrane region" description="Helical" evidence="7">
    <location>
        <begin position="338"/>
        <end position="359"/>
    </location>
</feature>
<feature type="domain" description="ABC3 transporter permease C-terminal" evidence="8">
    <location>
        <begin position="294"/>
        <end position="409"/>
    </location>
</feature>
<dbReference type="EMBL" id="WKLT01000011">
    <property type="protein sequence ID" value="MRY58830.1"/>
    <property type="molecule type" value="Genomic_DNA"/>
</dbReference>
<proteinExistence type="inferred from homology"/>
<accession>A0A3R5Z1I2</accession>
<sequence>MIKHILSIIWNQRRSNGWIFAELLVVAGVFWLMVDMFYVDTRTYYSPLGFDITNVWRFKLSEQERNPSDSLPGLSEPEKLTRLMSQIRQWSEVEEVCATYYSCPYSMGNSWREIEPLDGDTSLTSGENFQIRNVTPEYFKLFRIKTPEGKPVADEIAGIHNALVLSKEMADVFYHGRLARGRKVRHSKLDNTFTVASVSTSIRTDEYKSPEPCFFQSLEGELFNETVNQFGARNAELCVRMKRNYTRDDMNRFLNEMGDRLAADNLFVYGISNIREFRDIHLDGKGREMSNKFSLMAFMLVNVFFGIIGTFWLRAQNRRGEIGLRMALGAYDGTLRRYLYLEGLCLLALTLPFIALFAINMVATDAIDTYRLPFTTGRFAISFGITYLMMSGMICLGIWLPVRKVTRMVPAEALHYE</sequence>
<feature type="transmembrane region" description="Helical" evidence="7">
    <location>
        <begin position="20"/>
        <end position="39"/>
    </location>
</feature>
<dbReference type="RefSeq" id="WP_005864752.1">
    <property type="nucleotide sequence ID" value="NZ_AP019729.1"/>
</dbReference>
<evidence type="ECO:0000313" key="10">
    <source>
        <dbReference type="Proteomes" id="UP000463337"/>
    </source>
</evidence>
<dbReference type="GO" id="GO:0022857">
    <property type="term" value="F:transmembrane transporter activity"/>
    <property type="evidence" value="ECO:0007669"/>
    <property type="project" value="TreeGrafter"/>
</dbReference>
<gene>
    <name evidence="9" type="ORF">GKD59_13150</name>
</gene>
<evidence type="ECO:0000256" key="7">
    <source>
        <dbReference type="SAM" id="Phobius"/>
    </source>
</evidence>
<dbReference type="Proteomes" id="UP000463337">
    <property type="component" value="Unassembled WGS sequence"/>
</dbReference>
<dbReference type="AlphaFoldDB" id="A0A3R5Z1I2"/>
<dbReference type="InterPro" id="IPR050250">
    <property type="entry name" value="Macrolide_Exporter_MacB"/>
</dbReference>
<evidence type="ECO:0000259" key="8">
    <source>
        <dbReference type="Pfam" id="PF02687"/>
    </source>
</evidence>
<organism evidence="9 10">
    <name type="scientific">Parabacteroides distasonis</name>
    <dbReference type="NCBI Taxonomy" id="823"/>
    <lineage>
        <taxon>Bacteria</taxon>
        <taxon>Pseudomonadati</taxon>
        <taxon>Bacteroidota</taxon>
        <taxon>Bacteroidia</taxon>
        <taxon>Bacteroidales</taxon>
        <taxon>Tannerellaceae</taxon>
        <taxon>Parabacteroides</taxon>
    </lineage>
</organism>
<comment type="caution">
    <text evidence="9">The sequence shown here is derived from an EMBL/GenBank/DDBJ whole genome shotgun (WGS) entry which is preliminary data.</text>
</comment>
<comment type="similarity">
    <text evidence="6">Belongs to the ABC-4 integral membrane protein family.</text>
</comment>
<evidence type="ECO:0000313" key="9">
    <source>
        <dbReference type="EMBL" id="MRY58830.1"/>
    </source>
</evidence>
<name>A0A3R5Z1I2_PARDI</name>
<dbReference type="GeneID" id="93521952"/>
<reference evidence="9 10" key="1">
    <citation type="journal article" date="2019" name="Nat. Med.">
        <title>A library of human gut bacterial isolates paired with longitudinal multiomics data enables mechanistic microbiome research.</title>
        <authorList>
            <person name="Poyet M."/>
            <person name="Groussin M."/>
            <person name="Gibbons S.M."/>
            <person name="Avila-Pacheco J."/>
            <person name="Jiang X."/>
            <person name="Kearney S.M."/>
            <person name="Perrotta A.R."/>
            <person name="Berdy B."/>
            <person name="Zhao S."/>
            <person name="Lieberman T.D."/>
            <person name="Swanson P.K."/>
            <person name="Smith M."/>
            <person name="Roesemann S."/>
            <person name="Alexander J.E."/>
            <person name="Rich S.A."/>
            <person name="Livny J."/>
            <person name="Vlamakis H."/>
            <person name="Clish C."/>
            <person name="Bullock K."/>
            <person name="Deik A."/>
            <person name="Scott J."/>
            <person name="Pierce K.A."/>
            <person name="Xavier R.J."/>
            <person name="Alm E.J."/>
        </authorList>
    </citation>
    <scope>NUCLEOTIDE SEQUENCE [LARGE SCALE GENOMIC DNA]</scope>
    <source>
        <strain evidence="9 10">BIOML-A41</strain>
    </source>
</reference>
<evidence type="ECO:0000256" key="3">
    <source>
        <dbReference type="ARBA" id="ARBA00022692"/>
    </source>
</evidence>
<dbReference type="PANTHER" id="PTHR30572">
    <property type="entry name" value="MEMBRANE COMPONENT OF TRANSPORTER-RELATED"/>
    <property type="match status" value="1"/>
</dbReference>